<dbReference type="InterPro" id="IPR013653">
    <property type="entry name" value="GCN5-like_dom"/>
</dbReference>
<proteinExistence type="predicted"/>
<name>A0A563DV19_9MICO</name>
<dbReference type="PROSITE" id="PS51186">
    <property type="entry name" value="GNAT"/>
    <property type="match status" value="1"/>
</dbReference>
<dbReference type="Pfam" id="PF08445">
    <property type="entry name" value="FR47"/>
    <property type="match status" value="1"/>
</dbReference>
<dbReference type="Gene3D" id="3.40.630.30">
    <property type="match status" value="1"/>
</dbReference>
<dbReference type="OrthoDB" id="3174529at2"/>
<dbReference type="InterPro" id="IPR000182">
    <property type="entry name" value="GNAT_dom"/>
</dbReference>
<protein>
    <submittedName>
        <fullName evidence="2">GNAT family N-acetyltransferase</fullName>
    </submittedName>
</protein>
<dbReference type="EMBL" id="VCQV01000035">
    <property type="protein sequence ID" value="TWP33811.1"/>
    <property type="molecule type" value="Genomic_DNA"/>
</dbReference>
<comment type="caution">
    <text evidence="2">The sequence shown here is derived from an EMBL/GenBank/DDBJ whole genome shotgun (WGS) entry which is preliminary data.</text>
</comment>
<reference evidence="2 3" key="2">
    <citation type="submission" date="2019-08" db="EMBL/GenBank/DDBJ databases">
        <title>Jejuicoccus antrihumi gen. nov., sp. nov., a new member of the family Dermacoccaceae isolated from a cave.</title>
        <authorList>
            <person name="Schumann P."/>
            <person name="Kim I.S."/>
        </authorList>
    </citation>
    <scope>NUCLEOTIDE SEQUENCE [LARGE SCALE GENOMIC DNA]</scope>
    <source>
        <strain evidence="2 3">C5-26</strain>
    </source>
</reference>
<accession>A0A563DV19</accession>
<feature type="domain" description="N-acetyltransferase" evidence="1">
    <location>
        <begin position="154"/>
        <end position="302"/>
    </location>
</feature>
<keyword evidence="2" id="KW-0808">Transferase</keyword>
<evidence type="ECO:0000313" key="3">
    <source>
        <dbReference type="Proteomes" id="UP000320244"/>
    </source>
</evidence>
<keyword evidence="3" id="KW-1185">Reference proteome</keyword>
<reference evidence="2 3" key="1">
    <citation type="submission" date="2019-05" db="EMBL/GenBank/DDBJ databases">
        <authorList>
            <person name="Lee S.D."/>
        </authorList>
    </citation>
    <scope>NUCLEOTIDE SEQUENCE [LARGE SCALE GENOMIC DNA]</scope>
    <source>
        <strain evidence="2 3">C5-26</strain>
    </source>
</reference>
<dbReference type="Proteomes" id="UP000320244">
    <property type="component" value="Unassembled WGS sequence"/>
</dbReference>
<dbReference type="GO" id="GO:0016747">
    <property type="term" value="F:acyltransferase activity, transferring groups other than amino-acyl groups"/>
    <property type="evidence" value="ECO:0007669"/>
    <property type="project" value="InterPro"/>
</dbReference>
<dbReference type="InterPro" id="IPR016181">
    <property type="entry name" value="Acyl_CoA_acyltransferase"/>
</dbReference>
<gene>
    <name evidence="2" type="ORF">FGL98_19710</name>
</gene>
<organism evidence="2 3">
    <name type="scientific">Leekyejoonella antrihumi</name>
    <dbReference type="NCBI Taxonomy" id="1660198"/>
    <lineage>
        <taxon>Bacteria</taxon>
        <taxon>Bacillati</taxon>
        <taxon>Actinomycetota</taxon>
        <taxon>Actinomycetes</taxon>
        <taxon>Micrococcales</taxon>
        <taxon>Dermacoccaceae</taxon>
        <taxon>Leekyejoonella</taxon>
    </lineage>
</organism>
<evidence type="ECO:0000313" key="2">
    <source>
        <dbReference type="EMBL" id="TWP33811.1"/>
    </source>
</evidence>
<dbReference type="AlphaFoldDB" id="A0A563DV19"/>
<dbReference type="SUPFAM" id="SSF55729">
    <property type="entry name" value="Acyl-CoA N-acyltransferases (Nat)"/>
    <property type="match status" value="1"/>
</dbReference>
<evidence type="ECO:0000259" key="1">
    <source>
        <dbReference type="PROSITE" id="PS51186"/>
    </source>
</evidence>
<sequence length="302" mass="32264">MTTQTGRVPVEPASDLPDDKWTVQVGRSAVEALDRAQPLIAADAVRHSVFATVTAALVDEPERHKDPCWFFLGRGRGVDAVAMHTPPQALHVSTHVPGATQELATFVAETAQPIPGVGGDRAAVEAFLDRYTAITGRTGFAVEGKGVFDLPSEPELSRAVPGDYLVAGEDHLGLATAWVRAFKADIGTPCDGTERSLVGRHIAAGRLGLWLANGVPVAMCWASTSHAGVVRISGVYTPSELRGHGYASAVVCAASRRQQDLGHRCMLYTQLSNPTSNKIYQAMGYRRVGDDLQVQFDAPEAR</sequence>